<feature type="transmembrane region" description="Helical" evidence="5">
    <location>
        <begin position="333"/>
        <end position="358"/>
    </location>
</feature>
<feature type="signal peptide" evidence="6">
    <location>
        <begin position="1"/>
        <end position="22"/>
    </location>
</feature>
<feature type="chain" id="PRO_5046180245" evidence="6">
    <location>
        <begin position="23"/>
        <end position="402"/>
    </location>
</feature>
<feature type="transmembrane region" description="Helical" evidence="5">
    <location>
        <begin position="73"/>
        <end position="92"/>
    </location>
</feature>
<keyword evidence="2 5" id="KW-0812">Transmembrane</keyword>
<dbReference type="Pfam" id="PF07690">
    <property type="entry name" value="MFS_1"/>
    <property type="match status" value="1"/>
</dbReference>
<feature type="transmembrane region" description="Helical" evidence="5">
    <location>
        <begin position="300"/>
        <end position="321"/>
    </location>
</feature>
<feature type="transmembrane region" description="Helical" evidence="5">
    <location>
        <begin position="160"/>
        <end position="180"/>
    </location>
</feature>
<evidence type="ECO:0000313" key="9">
    <source>
        <dbReference type="Proteomes" id="UP000638043"/>
    </source>
</evidence>
<dbReference type="InterPro" id="IPR020846">
    <property type="entry name" value="MFS_dom"/>
</dbReference>
<protein>
    <submittedName>
        <fullName evidence="8">MFS transporter</fullName>
    </submittedName>
</protein>
<evidence type="ECO:0000256" key="6">
    <source>
        <dbReference type="SAM" id="SignalP"/>
    </source>
</evidence>
<evidence type="ECO:0000256" key="4">
    <source>
        <dbReference type="ARBA" id="ARBA00023136"/>
    </source>
</evidence>
<feature type="domain" description="Major facilitator superfamily (MFS) profile" evidence="7">
    <location>
        <begin position="204"/>
        <end position="402"/>
    </location>
</feature>
<dbReference type="PANTHER" id="PTHR23528:SF1">
    <property type="entry name" value="MAJOR FACILITATOR SUPERFAMILY (MFS) PROFILE DOMAIN-CONTAINING PROTEIN"/>
    <property type="match status" value="1"/>
</dbReference>
<sequence length="402" mass="40423">MKRILILALAQALVLASLTAPAVVGLSIDVRRLLPNGDEAGTLAAIISAGSIAALVANPLFGWLADATRRRRTLLVAGAAGGFAGCTALLWAPCIGMLTVAWISAQVGYNMCFGAINGLVSAQLAPADRTRAAGVLSAVTVLGALPGLAAAAVFANHRSLMVLAVPAAALVAIPLIASRLPGESASATRRSRLHVPIRTIATSAFGLAVAARFVIALELAAGLIFALYLFTDRWHLGTSAAVRLVSIATLLGAVGIVGGSCAISLTRLRVIAPRVLLGIGLGALALGTAARGLAPTPTVFLVATFIAGCAIGTGFTASRSLAQSALPAADSGLGLGVLNAANTLAPAIAPLLAGALVMPGIIPWQTDGYGAMYLLLTIPIALCAAAIPISRPRRSRSLVSAI</sequence>
<keyword evidence="4 5" id="KW-0472">Membrane</keyword>
<comment type="subcellular location">
    <subcellularLocation>
        <location evidence="1">Cell membrane</location>
        <topology evidence="1">Multi-pass membrane protein</topology>
    </subcellularLocation>
</comment>
<feature type="transmembrane region" description="Helical" evidence="5">
    <location>
        <begin position="370"/>
        <end position="389"/>
    </location>
</feature>
<feature type="transmembrane region" description="Helical" evidence="5">
    <location>
        <begin position="240"/>
        <end position="263"/>
    </location>
</feature>
<accession>A0ABQ2N230</accession>
<evidence type="ECO:0000313" key="8">
    <source>
        <dbReference type="EMBL" id="GGO63338.1"/>
    </source>
</evidence>
<evidence type="ECO:0000256" key="2">
    <source>
        <dbReference type="ARBA" id="ARBA00022692"/>
    </source>
</evidence>
<dbReference type="EMBL" id="BMMQ01000004">
    <property type="protein sequence ID" value="GGO63338.1"/>
    <property type="molecule type" value="Genomic_DNA"/>
</dbReference>
<dbReference type="CDD" id="cd06174">
    <property type="entry name" value="MFS"/>
    <property type="match status" value="1"/>
</dbReference>
<dbReference type="RefSeq" id="WP_188700852.1">
    <property type="nucleotide sequence ID" value="NZ_BMMQ01000004.1"/>
</dbReference>
<comment type="caution">
    <text evidence="8">The sequence shown here is derived from an EMBL/GenBank/DDBJ whole genome shotgun (WGS) entry which is preliminary data.</text>
</comment>
<dbReference type="Proteomes" id="UP000638043">
    <property type="component" value="Unassembled WGS sequence"/>
</dbReference>
<dbReference type="SUPFAM" id="SSF103473">
    <property type="entry name" value="MFS general substrate transporter"/>
    <property type="match status" value="1"/>
</dbReference>
<feature type="transmembrane region" description="Helical" evidence="5">
    <location>
        <begin position="98"/>
        <end position="120"/>
    </location>
</feature>
<evidence type="ECO:0000256" key="1">
    <source>
        <dbReference type="ARBA" id="ARBA00004651"/>
    </source>
</evidence>
<proteinExistence type="predicted"/>
<gene>
    <name evidence="8" type="primary">floR</name>
    <name evidence="8" type="ORF">GCM10010910_15660</name>
</gene>
<keyword evidence="3 5" id="KW-1133">Transmembrane helix</keyword>
<dbReference type="InterPro" id="IPR011701">
    <property type="entry name" value="MFS"/>
</dbReference>
<keyword evidence="6" id="KW-0732">Signal</keyword>
<organism evidence="8 9">
    <name type="scientific">Microbacterium nanhaiense</name>
    <dbReference type="NCBI Taxonomy" id="1301026"/>
    <lineage>
        <taxon>Bacteria</taxon>
        <taxon>Bacillati</taxon>
        <taxon>Actinomycetota</taxon>
        <taxon>Actinomycetes</taxon>
        <taxon>Micrococcales</taxon>
        <taxon>Microbacteriaceae</taxon>
        <taxon>Microbacterium</taxon>
    </lineage>
</organism>
<name>A0ABQ2N230_9MICO</name>
<evidence type="ECO:0000256" key="5">
    <source>
        <dbReference type="SAM" id="Phobius"/>
    </source>
</evidence>
<feature type="transmembrane region" description="Helical" evidence="5">
    <location>
        <begin position="132"/>
        <end position="154"/>
    </location>
</feature>
<dbReference type="Gene3D" id="1.20.1250.20">
    <property type="entry name" value="MFS general substrate transporter like domains"/>
    <property type="match status" value="1"/>
</dbReference>
<feature type="transmembrane region" description="Helical" evidence="5">
    <location>
        <begin position="275"/>
        <end position="294"/>
    </location>
</feature>
<dbReference type="PROSITE" id="PS50850">
    <property type="entry name" value="MFS"/>
    <property type="match status" value="1"/>
</dbReference>
<feature type="transmembrane region" description="Helical" evidence="5">
    <location>
        <begin position="200"/>
        <end position="228"/>
    </location>
</feature>
<reference evidence="9" key="1">
    <citation type="journal article" date="2019" name="Int. J. Syst. Evol. Microbiol.">
        <title>The Global Catalogue of Microorganisms (GCM) 10K type strain sequencing project: providing services to taxonomists for standard genome sequencing and annotation.</title>
        <authorList>
            <consortium name="The Broad Institute Genomics Platform"/>
            <consortium name="The Broad Institute Genome Sequencing Center for Infectious Disease"/>
            <person name="Wu L."/>
            <person name="Ma J."/>
        </authorList>
    </citation>
    <scope>NUCLEOTIDE SEQUENCE [LARGE SCALE GENOMIC DNA]</scope>
    <source>
        <strain evidence="9">CGMCC 4.7181</strain>
    </source>
</reference>
<dbReference type="PANTHER" id="PTHR23528">
    <property type="match status" value="1"/>
</dbReference>
<dbReference type="InterPro" id="IPR036259">
    <property type="entry name" value="MFS_trans_sf"/>
</dbReference>
<feature type="transmembrane region" description="Helical" evidence="5">
    <location>
        <begin position="41"/>
        <end position="61"/>
    </location>
</feature>
<keyword evidence="9" id="KW-1185">Reference proteome</keyword>
<evidence type="ECO:0000256" key="3">
    <source>
        <dbReference type="ARBA" id="ARBA00022989"/>
    </source>
</evidence>
<evidence type="ECO:0000259" key="7">
    <source>
        <dbReference type="PROSITE" id="PS50850"/>
    </source>
</evidence>